<protein>
    <submittedName>
        <fullName evidence="1">Mobilization protein</fullName>
    </submittedName>
</protein>
<reference evidence="2" key="1">
    <citation type="submission" date="2015-10" db="EMBL/GenBank/DDBJ databases">
        <title>Draft Genome Sequences of 11 Lactococcus lactis subspecies cremoris strains.</title>
        <authorList>
            <person name="Wels M."/>
            <person name="Backus L."/>
            <person name="Boekhorst J."/>
            <person name="Dijkstra A."/>
            <person name="Beerthuizen M."/>
            <person name="Kelly W."/>
            <person name="Siezen R."/>
            <person name="Bachmann H."/>
            <person name="Van Hijum S."/>
        </authorList>
    </citation>
    <scope>NUCLEOTIDE SEQUENCE [LARGE SCALE GENOMIC DNA]</scope>
    <source>
        <strain evidence="2">LMG9449</strain>
    </source>
</reference>
<evidence type="ECO:0000313" key="2">
    <source>
        <dbReference type="Proteomes" id="UP000053612"/>
    </source>
</evidence>
<dbReference type="Proteomes" id="UP000053612">
    <property type="component" value="Unassembled WGS sequence"/>
</dbReference>
<dbReference type="AlphaFoldDB" id="A0A0V8DQU0"/>
<comment type="caution">
    <text evidence="1">The sequence shown here is derived from an EMBL/GenBank/DDBJ whole genome shotgun (WGS) entry which is preliminary data.</text>
</comment>
<name>A0A0V8DQU0_LACLL</name>
<proteinExistence type="predicted"/>
<dbReference type="EMBL" id="LKLS01000189">
    <property type="protein sequence ID" value="KSU15685.1"/>
    <property type="molecule type" value="Genomic_DNA"/>
</dbReference>
<accession>A0A0V8DQU0</accession>
<dbReference type="PATRIC" id="fig|1360.109.peg.2432"/>
<sequence length="48" mass="5535">MFRQKQISFRVSESEYLNLERSAKVLNISVAKVVGAWNGSLSGWYQAW</sequence>
<evidence type="ECO:0000313" key="1">
    <source>
        <dbReference type="EMBL" id="KSU15685.1"/>
    </source>
</evidence>
<gene>
    <name evidence="1" type="ORF">LMG9449_2212</name>
</gene>
<organism evidence="1 2">
    <name type="scientific">Lactococcus lactis subsp. lactis</name>
    <name type="common">Streptococcus lactis</name>
    <dbReference type="NCBI Taxonomy" id="1360"/>
    <lineage>
        <taxon>Bacteria</taxon>
        <taxon>Bacillati</taxon>
        <taxon>Bacillota</taxon>
        <taxon>Bacilli</taxon>
        <taxon>Lactobacillales</taxon>
        <taxon>Streptococcaceae</taxon>
        <taxon>Lactococcus</taxon>
    </lineage>
</organism>